<comment type="caution">
    <text evidence="1">The sequence shown here is derived from an EMBL/GenBank/DDBJ whole genome shotgun (WGS) entry which is preliminary data.</text>
</comment>
<reference evidence="1" key="2">
    <citation type="submission" date="2020-09" db="EMBL/GenBank/DDBJ databases">
        <authorList>
            <person name="Sun Q."/>
            <person name="Ohkuma M."/>
        </authorList>
    </citation>
    <scope>NUCLEOTIDE SEQUENCE</scope>
    <source>
        <strain evidence="1">JCM 4637</strain>
    </source>
</reference>
<reference evidence="1" key="1">
    <citation type="journal article" date="2014" name="Int. J. Syst. Evol. Microbiol.">
        <title>Complete genome sequence of Corynebacterium casei LMG S-19264T (=DSM 44701T), isolated from a smear-ripened cheese.</title>
        <authorList>
            <consortium name="US DOE Joint Genome Institute (JGI-PGF)"/>
            <person name="Walter F."/>
            <person name="Albersmeier A."/>
            <person name="Kalinowski J."/>
            <person name="Ruckert C."/>
        </authorList>
    </citation>
    <scope>NUCLEOTIDE SEQUENCE</scope>
    <source>
        <strain evidence="1">JCM 4637</strain>
    </source>
</reference>
<evidence type="ECO:0000313" key="1">
    <source>
        <dbReference type="EMBL" id="GHC88525.1"/>
    </source>
</evidence>
<dbReference type="AlphaFoldDB" id="A0A918WVX7"/>
<dbReference type="Proteomes" id="UP000638353">
    <property type="component" value="Unassembled WGS sequence"/>
</dbReference>
<gene>
    <name evidence="1" type="ORF">GCM10010334_21290</name>
</gene>
<evidence type="ECO:0000313" key="2">
    <source>
        <dbReference type="Proteomes" id="UP000638353"/>
    </source>
</evidence>
<accession>A0A918WVX7</accession>
<name>A0A918WVX7_9ACTN</name>
<organism evidence="1 2">
    <name type="scientific">Streptomyces finlayi</name>
    <dbReference type="NCBI Taxonomy" id="67296"/>
    <lineage>
        <taxon>Bacteria</taxon>
        <taxon>Bacillati</taxon>
        <taxon>Actinomycetota</taxon>
        <taxon>Actinomycetes</taxon>
        <taxon>Kitasatosporales</taxon>
        <taxon>Streptomycetaceae</taxon>
        <taxon>Streptomyces</taxon>
    </lineage>
</organism>
<dbReference type="EMBL" id="BMVC01000003">
    <property type="protein sequence ID" value="GHC88525.1"/>
    <property type="molecule type" value="Genomic_DNA"/>
</dbReference>
<proteinExistence type="predicted"/>
<sequence length="66" mass="7669">MSVTKQDIGKRVEDDRGRVGVLKEVMQDWADPSDLPWKRTVRPTAFVRDEKTGLEWILPARTVFKI</sequence>
<protein>
    <submittedName>
        <fullName evidence="1">Uncharacterized protein</fullName>
    </submittedName>
</protein>